<dbReference type="AlphaFoldDB" id="A0A915YGF0"/>
<sequence length="195" mass="22651">MLIPLEQQIKQYVTQLFEQANTSKLPYHNLEHTIGVVQRIEALSQTLPPRQIALLKIAGWFHDIGYLYGYDQHEDRGIVIARNYLASTLDAVQLDKVSACIEATKTTVKPSNQLEEIIKDADIGYGTTEHFFETGPKLRAEWELMRNKIYNDLDWETLQYDFLQQVVFYSDIAQATYLPILKQNRLLQKQKLNSF</sequence>
<gene>
    <name evidence="2" type="ORF">AsAng_0033470</name>
</gene>
<protein>
    <submittedName>
        <fullName evidence="2">HD domain-containing protein</fullName>
    </submittedName>
</protein>
<dbReference type="EMBL" id="AP026867">
    <property type="protein sequence ID" value="BDS12623.1"/>
    <property type="molecule type" value="Genomic_DNA"/>
</dbReference>
<dbReference type="CDD" id="cd00077">
    <property type="entry name" value="HDc"/>
    <property type="match status" value="1"/>
</dbReference>
<keyword evidence="3" id="KW-1185">Reference proteome</keyword>
<dbReference type="InterPro" id="IPR006674">
    <property type="entry name" value="HD_domain"/>
</dbReference>
<evidence type="ECO:0000259" key="1">
    <source>
        <dbReference type="Pfam" id="PF01966"/>
    </source>
</evidence>
<feature type="domain" description="HD" evidence="1">
    <location>
        <begin position="30"/>
        <end position="122"/>
    </location>
</feature>
<dbReference type="Proteomes" id="UP001060919">
    <property type="component" value="Chromosome"/>
</dbReference>
<evidence type="ECO:0000313" key="2">
    <source>
        <dbReference type="EMBL" id="BDS12623.1"/>
    </source>
</evidence>
<dbReference type="InterPro" id="IPR003607">
    <property type="entry name" value="HD/PDEase_dom"/>
</dbReference>
<dbReference type="SUPFAM" id="SSF109604">
    <property type="entry name" value="HD-domain/PDEase-like"/>
    <property type="match status" value="1"/>
</dbReference>
<dbReference type="KEGG" id="aup:AsAng_0033470"/>
<dbReference type="Gene3D" id="1.10.3210.10">
    <property type="entry name" value="Hypothetical protein af1432"/>
    <property type="match status" value="1"/>
</dbReference>
<reference evidence="2" key="1">
    <citation type="submission" date="2022-09" db="EMBL/GenBank/DDBJ databases">
        <title>Aureispira anguillicida sp. nov., isolated from Leptocephalus of Japanese eel Anguilla japonica.</title>
        <authorList>
            <person name="Yuasa K."/>
            <person name="Mekata T."/>
            <person name="Ikunari K."/>
        </authorList>
    </citation>
    <scope>NUCLEOTIDE SEQUENCE</scope>
    <source>
        <strain evidence="2">EL160426</strain>
    </source>
</reference>
<dbReference type="RefSeq" id="WP_264787986.1">
    <property type="nucleotide sequence ID" value="NZ_AP026867.1"/>
</dbReference>
<name>A0A915YGF0_9BACT</name>
<proteinExistence type="predicted"/>
<dbReference type="Pfam" id="PF01966">
    <property type="entry name" value="HD"/>
    <property type="match status" value="1"/>
</dbReference>
<evidence type="ECO:0000313" key="3">
    <source>
        <dbReference type="Proteomes" id="UP001060919"/>
    </source>
</evidence>
<accession>A0A915YGF0</accession>
<organism evidence="2 3">
    <name type="scientific">Aureispira anguillae</name>
    <dbReference type="NCBI Taxonomy" id="2864201"/>
    <lineage>
        <taxon>Bacteria</taxon>
        <taxon>Pseudomonadati</taxon>
        <taxon>Bacteroidota</taxon>
        <taxon>Saprospiria</taxon>
        <taxon>Saprospirales</taxon>
        <taxon>Saprospiraceae</taxon>
        <taxon>Aureispira</taxon>
    </lineage>
</organism>